<dbReference type="Proteomes" id="UP001428341">
    <property type="component" value="Unassembled WGS sequence"/>
</dbReference>
<reference evidence="2 3" key="1">
    <citation type="submission" date="2024-05" db="EMBL/GenBank/DDBJ databases">
        <title>Haplotype-resolved chromosome-level genome assembly of Huyou (Citrus changshanensis).</title>
        <authorList>
            <person name="Miao C."/>
            <person name="Chen W."/>
            <person name="Wu Y."/>
            <person name="Wang L."/>
            <person name="Zhao S."/>
            <person name="Grierson D."/>
            <person name="Xu C."/>
            <person name="Chen K."/>
        </authorList>
    </citation>
    <scope>NUCLEOTIDE SEQUENCE [LARGE SCALE GENOMIC DNA]</scope>
    <source>
        <strain evidence="2">01-14</strain>
        <tissue evidence="2">Leaf</tissue>
    </source>
</reference>
<accession>A0AAP0QR39</accession>
<evidence type="ECO:0000313" key="3">
    <source>
        <dbReference type="Proteomes" id="UP001428341"/>
    </source>
</evidence>
<keyword evidence="3" id="KW-1185">Reference proteome</keyword>
<protein>
    <submittedName>
        <fullName evidence="2">Uncharacterized protein</fullName>
    </submittedName>
</protein>
<evidence type="ECO:0000256" key="1">
    <source>
        <dbReference type="SAM" id="MobiDB-lite"/>
    </source>
</evidence>
<evidence type="ECO:0000313" key="2">
    <source>
        <dbReference type="EMBL" id="KAK9208976.1"/>
    </source>
</evidence>
<sequence length="109" mass="13101">MRNYTTWYCHGDAGDRNENYENIQQNEMYNLIQEGFSQDHNEKAQKWKPKGKGGKGSTKRVPWKILRYFPIKPRLQRLFMPSKITADMRWHFENRVKDGLLRHPANYEA</sequence>
<dbReference type="AlphaFoldDB" id="A0AAP0QR39"/>
<dbReference type="PANTHER" id="PTHR10775:SF182">
    <property type="entry name" value="TRANSPOSON, EN_SPM-LIKE, TRANSPOSASE-ASSOCIATED DOMAIN PROTEIN-RELATED"/>
    <property type="match status" value="1"/>
</dbReference>
<name>A0AAP0QR39_9ROSI</name>
<feature type="compositionally biased region" description="Basic residues" evidence="1">
    <location>
        <begin position="46"/>
        <end position="59"/>
    </location>
</feature>
<gene>
    <name evidence="2" type="ORF">WN944_001337</name>
</gene>
<dbReference type="PANTHER" id="PTHR10775">
    <property type="entry name" value="OS08G0208400 PROTEIN"/>
    <property type="match status" value="1"/>
</dbReference>
<organism evidence="2 3">
    <name type="scientific">Citrus x changshan-huyou</name>
    <dbReference type="NCBI Taxonomy" id="2935761"/>
    <lineage>
        <taxon>Eukaryota</taxon>
        <taxon>Viridiplantae</taxon>
        <taxon>Streptophyta</taxon>
        <taxon>Embryophyta</taxon>
        <taxon>Tracheophyta</taxon>
        <taxon>Spermatophyta</taxon>
        <taxon>Magnoliopsida</taxon>
        <taxon>eudicotyledons</taxon>
        <taxon>Gunneridae</taxon>
        <taxon>Pentapetalae</taxon>
        <taxon>rosids</taxon>
        <taxon>malvids</taxon>
        <taxon>Sapindales</taxon>
        <taxon>Rutaceae</taxon>
        <taxon>Aurantioideae</taxon>
        <taxon>Citrus</taxon>
    </lineage>
</organism>
<comment type="caution">
    <text evidence="2">The sequence shown here is derived from an EMBL/GenBank/DDBJ whole genome shotgun (WGS) entry which is preliminary data.</text>
</comment>
<dbReference type="EMBL" id="JBCGBO010000004">
    <property type="protein sequence ID" value="KAK9208976.1"/>
    <property type="molecule type" value="Genomic_DNA"/>
</dbReference>
<proteinExistence type="predicted"/>
<feature type="region of interest" description="Disordered" evidence="1">
    <location>
        <begin position="40"/>
        <end position="59"/>
    </location>
</feature>